<accession>A0A4C1WKC8</accession>
<evidence type="ECO:0000313" key="1">
    <source>
        <dbReference type="EMBL" id="GBP51888.1"/>
    </source>
</evidence>
<name>A0A4C1WKC8_EUMVA</name>
<keyword evidence="2" id="KW-1185">Reference proteome</keyword>
<proteinExistence type="predicted"/>
<dbReference type="Proteomes" id="UP000299102">
    <property type="component" value="Unassembled WGS sequence"/>
</dbReference>
<protein>
    <submittedName>
        <fullName evidence="1">Uncharacterized protein</fullName>
    </submittedName>
</protein>
<organism evidence="1 2">
    <name type="scientific">Eumeta variegata</name>
    <name type="common">Bagworm moth</name>
    <name type="synonym">Eumeta japonica</name>
    <dbReference type="NCBI Taxonomy" id="151549"/>
    <lineage>
        <taxon>Eukaryota</taxon>
        <taxon>Metazoa</taxon>
        <taxon>Ecdysozoa</taxon>
        <taxon>Arthropoda</taxon>
        <taxon>Hexapoda</taxon>
        <taxon>Insecta</taxon>
        <taxon>Pterygota</taxon>
        <taxon>Neoptera</taxon>
        <taxon>Endopterygota</taxon>
        <taxon>Lepidoptera</taxon>
        <taxon>Glossata</taxon>
        <taxon>Ditrysia</taxon>
        <taxon>Tineoidea</taxon>
        <taxon>Psychidae</taxon>
        <taxon>Oiketicinae</taxon>
        <taxon>Eumeta</taxon>
    </lineage>
</organism>
<reference evidence="1 2" key="1">
    <citation type="journal article" date="2019" name="Commun. Biol.">
        <title>The bagworm genome reveals a unique fibroin gene that provides high tensile strength.</title>
        <authorList>
            <person name="Kono N."/>
            <person name="Nakamura H."/>
            <person name="Ohtoshi R."/>
            <person name="Tomita M."/>
            <person name="Numata K."/>
            <person name="Arakawa K."/>
        </authorList>
    </citation>
    <scope>NUCLEOTIDE SEQUENCE [LARGE SCALE GENOMIC DNA]</scope>
</reference>
<comment type="caution">
    <text evidence="1">The sequence shown here is derived from an EMBL/GenBank/DDBJ whole genome shotgun (WGS) entry which is preliminary data.</text>
</comment>
<sequence length="117" mass="12490">MVHLAVFFSSTPGACSEDVVSIQTATTRRGFLVAWFLAIGFQNNCGASTSTSGCACGACDKLCALSRLRAGMYGSIRFIRLVCLFDPRTKNEASLPLSQKLPPSMLTTGDLSNVFLT</sequence>
<dbReference type="AlphaFoldDB" id="A0A4C1WKC8"/>
<dbReference type="EMBL" id="BGZK01000591">
    <property type="protein sequence ID" value="GBP51888.1"/>
    <property type="molecule type" value="Genomic_DNA"/>
</dbReference>
<gene>
    <name evidence="1" type="ORF">EVAR_47065_1</name>
</gene>
<evidence type="ECO:0000313" key="2">
    <source>
        <dbReference type="Proteomes" id="UP000299102"/>
    </source>
</evidence>